<dbReference type="RefSeq" id="WP_379157854.1">
    <property type="nucleotide sequence ID" value="NZ_JBHSRJ010000008.1"/>
</dbReference>
<evidence type="ECO:0008006" key="4">
    <source>
        <dbReference type="Google" id="ProtNLM"/>
    </source>
</evidence>
<organism evidence="2 3">
    <name type="scientific">Nocardioides hankookensis</name>
    <dbReference type="NCBI Taxonomy" id="443157"/>
    <lineage>
        <taxon>Bacteria</taxon>
        <taxon>Bacillati</taxon>
        <taxon>Actinomycetota</taxon>
        <taxon>Actinomycetes</taxon>
        <taxon>Propionibacteriales</taxon>
        <taxon>Nocardioidaceae</taxon>
        <taxon>Nocardioides</taxon>
    </lineage>
</organism>
<evidence type="ECO:0000313" key="2">
    <source>
        <dbReference type="EMBL" id="MFC6045169.1"/>
    </source>
</evidence>
<feature type="transmembrane region" description="Helical" evidence="1">
    <location>
        <begin position="47"/>
        <end position="69"/>
    </location>
</feature>
<proteinExistence type="predicted"/>
<evidence type="ECO:0000256" key="1">
    <source>
        <dbReference type="SAM" id="Phobius"/>
    </source>
</evidence>
<comment type="caution">
    <text evidence="2">The sequence shown here is derived from an EMBL/GenBank/DDBJ whole genome shotgun (WGS) entry which is preliminary data.</text>
</comment>
<reference evidence="3" key="1">
    <citation type="journal article" date="2019" name="Int. J. Syst. Evol. Microbiol.">
        <title>The Global Catalogue of Microorganisms (GCM) 10K type strain sequencing project: providing services to taxonomists for standard genome sequencing and annotation.</title>
        <authorList>
            <consortium name="The Broad Institute Genomics Platform"/>
            <consortium name="The Broad Institute Genome Sequencing Center for Infectious Disease"/>
            <person name="Wu L."/>
            <person name="Ma J."/>
        </authorList>
    </citation>
    <scope>NUCLEOTIDE SEQUENCE [LARGE SCALE GENOMIC DNA]</scope>
    <source>
        <strain evidence="3">CCUG 54522</strain>
    </source>
</reference>
<accession>A0ABW1LN81</accession>
<keyword evidence="1" id="KW-1133">Transmembrane helix</keyword>
<keyword evidence="1" id="KW-0472">Membrane</keyword>
<dbReference type="EMBL" id="JBHSRJ010000008">
    <property type="protein sequence ID" value="MFC6045169.1"/>
    <property type="molecule type" value="Genomic_DNA"/>
</dbReference>
<feature type="transmembrane region" description="Helical" evidence="1">
    <location>
        <begin position="90"/>
        <end position="116"/>
    </location>
</feature>
<gene>
    <name evidence="2" type="ORF">ACFPYL_18920</name>
</gene>
<sequence>MVPVYESTALLVLMAVLVAEHGVGVRLGAGADCLVAAVGAATYVEGVHLSAAVVALWLAVAATAGDQVARLGGTPPQRDPLHLLGRARTTATYAAASVATAAAWTTGLVVVGRVVVATLV</sequence>
<keyword evidence="3" id="KW-1185">Reference proteome</keyword>
<protein>
    <recommendedName>
        <fullName evidence="4">Integral membrane protein</fullName>
    </recommendedName>
</protein>
<dbReference type="Proteomes" id="UP001596135">
    <property type="component" value="Unassembled WGS sequence"/>
</dbReference>
<keyword evidence="1" id="KW-0812">Transmembrane</keyword>
<evidence type="ECO:0000313" key="3">
    <source>
        <dbReference type="Proteomes" id="UP001596135"/>
    </source>
</evidence>
<name>A0ABW1LN81_9ACTN</name>